<dbReference type="PROSITE" id="PS50931">
    <property type="entry name" value="HTH_LYSR"/>
    <property type="match status" value="1"/>
</dbReference>
<dbReference type="Gene3D" id="3.40.190.10">
    <property type="entry name" value="Periplasmic binding protein-like II"/>
    <property type="match status" value="2"/>
</dbReference>
<dbReference type="InterPro" id="IPR036388">
    <property type="entry name" value="WH-like_DNA-bd_sf"/>
</dbReference>
<dbReference type="Pfam" id="PF00126">
    <property type="entry name" value="HTH_1"/>
    <property type="match status" value="1"/>
</dbReference>
<dbReference type="InterPro" id="IPR036390">
    <property type="entry name" value="WH_DNA-bd_sf"/>
</dbReference>
<accession>A0A5C4M082</accession>
<dbReference type="EMBL" id="VDFW01000010">
    <property type="protein sequence ID" value="TNC25810.1"/>
    <property type="molecule type" value="Genomic_DNA"/>
</dbReference>
<protein>
    <submittedName>
        <fullName evidence="6">LysR family transcriptional regulator</fullName>
    </submittedName>
</protein>
<dbReference type="Pfam" id="PF03466">
    <property type="entry name" value="LysR_substrate"/>
    <property type="match status" value="1"/>
</dbReference>
<dbReference type="FunFam" id="1.10.10.10:FF:000001">
    <property type="entry name" value="LysR family transcriptional regulator"/>
    <property type="match status" value="1"/>
</dbReference>
<comment type="similarity">
    <text evidence="1">Belongs to the LysR transcriptional regulatory family.</text>
</comment>
<evidence type="ECO:0000256" key="2">
    <source>
        <dbReference type="ARBA" id="ARBA00023015"/>
    </source>
</evidence>
<dbReference type="SUPFAM" id="SSF46785">
    <property type="entry name" value="Winged helix' DNA-binding domain"/>
    <property type="match status" value="1"/>
</dbReference>
<dbReference type="Proteomes" id="UP000305546">
    <property type="component" value="Unassembled WGS sequence"/>
</dbReference>
<keyword evidence="7" id="KW-1185">Reference proteome</keyword>
<evidence type="ECO:0000256" key="4">
    <source>
        <dbReference type="ARBA" id="ARBA00023163"/>
    </source>
</evidence>
<dbReference type="AlphaFoldDB" id="A0A5C4M082"/>
<keyword evidence="4" id="KW-0804">Transcription</keyword>
<gene>
    <name evidence="6" type="ORF">FG385_14310</name>
</gene>
<dbReference type="Gene3D" id="1.10.10.10">
    <property type="entry name" value="Winged helix-like DNA-binding domain superfamily/Winged helix DNA-binding domain"/>
    <property type="match status" value="1"/>
</dbReference>
<dbReference type="GO" id="GO:0003700">
    <property type="term" value="F:DNA-binding transcription factor activity"/>
    <property type="evidence" value="ECO:0007669"/>
    <property type="project" value="InterPro"/>
</dbReference>
<dbReference type="PANTHER" id="PTHR30126">
    <property type="entry name" value="HTH-TYPE TRANSCRIPTIONAL REGULATOR"/>
    <property type="match status" value="1"/>
</dbReference>
<feature type="domain" description="HTH lysR-type" evidence="5">
    <location>
        <begin position="1"/>
        <end position="59"/>
    </location>
</feature>
<organism evidence="6 7">
    <name type="scientific">Amycolatopsis alkalitolerans</name>
    <dbReference type="NCBI Taxonomy" id="2547244"/>
    <lineage>
        <taxon>Bacteria</taxon>
        <taxon>Bacillati</taxon>
        <taxon>Actinomycetota</taxon>
        <taxon>Actinomycetes</taxon>
        <taxon>Pseudonocardiales</taxon>
        <taxon>Pseudonocardiaceae</taxon>
        <taxon>Amycolatopsis</taxon>
    </lineage>
</organism>
<keyword evidence="3" id="KW-0238">DNA-binding</keyword>
<dbReference type="PANTHER" id="PTHR30126:SF39">
    <property type="entry name" value="HTH-TYPE TRANSCRIPTIONAL REGULATOR CYSL"/>
    <property type="match status" value="1"/>
</dbReference>
<evidence type="ECO:0000256" key="1">
    <source>
        <dbReference type="ARBA" id="ARBA00009437"/>
    </source>
</evidence>
<dbReference type="RefSeq" id="WP_139097195.1">
    <property type="nucleotide sequence ID" value="NZ_VDFW01000010.1"/>
</dbReference>
<keyword evidence="2" id="KW-0805">Transcription regulation</keyword>
<dbReference type="GO" id="GO:0000976">
    <property type="term" value="F:transcription cis-regulatory region binding"/>
    <property type="evidence" value="ECO:0007669"/>
    <property type="project" value="TreeGrafter"/>
</dbReference>
<reference evidence="6 7" key="1">
    <citation type="submission" date="2019-06" db="EMBL/GenBank/DDBJ databases">
        <title>Amycolatopsis alkalitolerans sp. nov., isolated from Gastrodia elata Blume.</title>
        <authorList>
            <person name="Narsing Rao M.P."/>
            <person name="Li W.J."/>
        </authorList>
    </citation>
    <scope>NUCLEOTIDE SEQUENCE [LARGE SCALE GENOMIC DNA]</scope>
    <source>
        <strain evidence="6 7">SYSUP0005</strain>
    </source>
</reference>
<comment type="caution">
    <text evidence="6">The sequence shown here is derived from an EMBL/GenBank/DDBJ whole genome shotgun (WGS) entry which is preliminary data.</text>
</comment>
<evidence type="ECO:0000313" key="7">
    <source>
        <dbReference type="Proteomes" id="UP000305546"/>
    </source>
</evidence>
<dbReference type="InterPro" id="IPR000847">
    <property type="entry name" value="LysR_HTH_N"/>
</dbReference>
<evidence type="ECO:0000259" key="5">
    <source>
        <dbReference type="PROSITE" id="PS50931"/>
    </source>
</evidence>
<dbReference type="OrthoDB" id="9789529at2"/>
<evidence type="ECO:0000256" key="3">
    <source>
        <dbReference type="ARBA" id="ARBA00023125"/>
    </source>
</evidence>
<dbReference type="InterPro" id="IPR005119">
    <property type="entry name" value="LysR_subst-bd"/>
</dbReference>
<name>A0A5C4M082_9PSEU</name>
<sequence>MTTTARLRAFVAVADTGSVRAAAARLVLTESAVSAAIGALSNDVGVPLVERNGRGLRLTPSGETFAGYARAILGLHDEALSAARGDPDPARGRIRLAAVTTAADHLLPAALAGFRAEYPDVLLRLDVGTSEHVWALLDRHETDLVIAGRPPQRTADVVIRAVRRNDLVPVAAPSVAAAFEPGVTTWLMRETGSGTRSTCEALLGGLELDPPRLTLGSNGAVVAGAVAGLGVTLVSREAVAHRLAAGDLVTVRLPGTPLRRPWHAVTHRRAPATVELLVTHLIAGRGWRRPRGSPARSTRRGS</sequence>
<proteinExistence type="inferred from homology"/>
<dbReference type="SUPFAM" id="SSF53850">
    <property type="entry name" value="Periplasmic binding protein-like II"/>
    <property type="match status" value="1"/>
</dbReference>
<evidence type="ECO:0000313" key="6">
    <source>
        <dbReference type="EMBL" id="TNC25810.1"/>
    </source>
</evidence>